<dbReference type="RefSeq" id="WP_379709958.1">
    <property type="nucleotide sequence ID" value="NZ_JBHSCZ010000002.1"/>
</dbReference>
<comment type="similarity">
    <text evidence="1 6">Belongs to the methyltransferase superfamily. RsmH family.</text>
</comment>
<dbReference type="PIRSF" id="PIRSF004486">
    <property type="entry name" value="MraW"/>
    <property type="match status" value="1"/>
</dbReference>
<feature type="binding site" evidence="6">
    <location>
        <position position="113"/>
    </location>
    <ligand>
        <name>S-adenosyl-L-methionine</name>
        <dbReference type="ChEBI" id="CHEBI:59789"/>
    </ligand>
</feature>
<dbReference type="EMBL" id="JBHSCZ010000002">
    <property type="protein sequence ID" value="MFC4263424.1"/>
    <property type="molecule type" value="Genomic_DNA"/>
</dbReference>
<dbReference type="SUPFAM" id="SSF53335">
    <property type="entry name" value="S-adenosyl-L-methionine-dependent methyltransferases"/>
    <property type="match status" value="1"/>
</dbReference>
<dbReference type="PANTHER" id="PTHR11265:SF0">
    <property type="entry name" value="12S RRNA N4-METHYLCYTIDINE METHYLTRANSFERASE"/>
    <property type="match status" value="1"/>
</dbReference>
<evidence type="ECO:0000256" key="4">
    <source>
        <dbReference type="ARBA" id="ARBA00022679"/>
    </source>
</evidence>
<dbReference type="InterPro" id="IPR002903">
    <property type="entry name" value="RsmH"/>
</dbReference>
<evidence type="ECO:0000256" key="1">
    <source>
        <dbReference type="ARBA" id="ARBA00010396"/>
    </source>
</evidence>
<comment type="function">
    <text evidence="6">Specifically methylates the N4 position of cytidine in position 1402 (C1402) of 16S rRNA.</text>
</comment>
<proteinExistence type="inferred from homology"/>
<dbReference type="SUPFAM" id="SSF81799">
    <property type="entry name" value="Putative methyltransferase TM0872, insert domain"/>
    <property type="match status" value="1"/>
</dbReference>
<keyword evidence="5 6" id="KW-0949">S-adenosyl-L-methionine</keyword>
<dbReference type="Pfam" id="PF01795">
    <property type="entry name" value="Methyltransf_5"/>
    <property type="match status" value="1"/>
</dbReference>
<dbReference type="NCBIfam" id="TIGR00006">
    <property type="entry name" value="16S rRNA (cytosine(1402)-N(4))-methyltransferase RsmH"/>
    <property type="match status" value="1"/>
</dbReference>
<feature type="binding site" evidence="6">
    <location>
        <begin position="49"/>
        <end position="51"/>
    </location>
    <ligand>
        <name>S-adenosyl-L-methionine</name>
        <dbReference type="ChEBI" id="CHEBI:59789"/>
    </ligand>
</feature>
<comment type="subcellular location">
    <subcellularLocation>
        <location evidence="6">Cytoplasm</location>
    </subcellularLocation>
</comment>
<evidence type="ECO:0000313" key="9">
    <source>
        <dbReference type="Proteomes" id="UP001595907"/>
    </source>
</evidence>
<dbReference type="GO" id="GO:0008168">
    <property type="term" value="F:methyltransferase activity"/>
    <property type="evidence" value="ECO:0007669"/>
    <property type="project" value="UniProtKB-KW"/>
</dbReference>
<dbReference type="Gene3D" id="3.40.50.150">
    <property type="entry name" value="Vaccinia Virus protein VP39"/>
    <property type="match status" value="1"/>
</dbReference>
<dbReference type="PANTHER" id="PTHR11265">
    <property type="entry name" value="S-ADENOSYL-METHYLTRANSFERASE MRAW"/>
    <property type="match status" value="1"/>
</dbReference>
<reference evidence="9" key="1">
    <citation type="journal article" date="2019" name="Int. J. Syst. Evol. Microbiol.">
        <title>The Global Catalogue of Microorganisms (GCM) 10K type strain sequencing project: providing services to taxonomists for standard genome sequencing and annotation.</title>
        <authorList>
            <consortium name="The Broad Institute Genomics Platform"/>
            <consortium name="The Broad Institute Genome Sequencing Center for Infectious Disease"/>
            <person name="Wu L."/>
            <person name="Ma J."/>
        </authorList>
    </citation>
    <scope>NUCLEOTIDE SEQUENCE [LARGE SCALE GENOMIC DNA]</scope>
    <source>
        <strain evidence="9">CECT 8289</strain>
    </source>
</reference>
<feature type="binding site" evidence="6">
    <location>
        <position position="120"/>
    </location>
    <ligand>
        <name>S-adenosyl-L-methionine</name>
        <dbReference type="ChEBI" id="CHEBI:59789"/>
    </ligand>
</feature>
<evidence type="ECO:0000256" key="6">
    <source>
        <dbReference type="HAMAP-Rule" id="MF_01007"/>
    </source>
</evidence>
<evidence type="ECO:0000256" key="2">
    <source>
        <dbReference type="ARBA" id="ARBA00022552"/>
    </source>
</evidence>
<feature type="region of interest" description="Disordered" evidence="7">
    <location>
        <begin position="297"/>
        <end position="317"/>
    </location>
</feature>
<feature type="binding site" evidence="6">
    <location>
        <position position="69"/>
    </location>
    <ligand>
        <name>S-adenosyl-L-methionine</name>
        <dbReference type="ChEBI" id="CHEBI:59789"/>
    </ligand>
</feature>
<comment type="catalytic activity">
    <reaction evidence="6">
        <text>cytidine(1402) in 16S rRNA + S-adenosyl-L-methionine = N(4)-methylcytidine(1402) in 16S rRNA + S-adenosyl-L-homocysteine + H(+)</text>
        <dbReference type="Rhea" id="RHEA:42928"/>
        <dbReference type="Rhea" id="RHEA-COMP:10286"/>
        <dbReference type="Rhea" id="RHEA-COMP:10287"/>
        <dbReference type="ChEBI" id="CHEBI:15378"/>
        <dbReference type="ChEBI" id="CHEBI:57856"/>
        <dbReference type="ChEBI" id="CHEBI:59789"/>
        <dbReference type="ChEBI" id="CHEBI:74506"/>
        <dbReference type="ChEBI" id="CHEBI:82748"/>
        <dbReference type="EC" id="2.1.1.199"/>
    </reaction>
</comment>
<organism evidence="8 9">
    <name type="scientific">Ferruginibacter yonginensis</name>
    <dbReference type="NCBI Taxonomy" id="1310416"/>
    <lineage>
        <taxon>Bacteria</taxon>
        <taxon>Pseudomonadati</taxon>
        <taxon>Bacteroidota</taxon>
        <taxon>Chitinophagia</taxon>
        <taxon>Chitinophagales</taxon>
        <taxon>Chitinophagaceae</taxon>
        <taxon>Ferruginibacter</taxon>
    </lineage>
</organism>
<accession>A0ABV8QTJ2</accession>
<feature type="binding site" evidence="6">
    <location>
        <position position="92"/>
    </location>
    <ligand>
        <name>S-adenosyl-L-methionine</name>
        <dbReference type="ChEBI" id="CHEBI:59789"/>
    </ligand>
</feature>
<dbReference type="EC" id="2.1.1.199" evidence="6"/>
<keyword evidence="6" id="KW-0963">Cytoplasm</keyword>
<keyword evidence="4 6" id="KW-0808">Transferase</keyword>
<protein>
    <recommendedName>
        <fullName evidence="6">Ribosomal RNA small subunit methyltransferase H</fullName>
        <ecNumber evidence="6">2.1.1.199</ecNumber>
    </recommendedName>
    <alternativeName>
        <fullName evidence="6">16S rRNA m(4)C1402 methyltransferase</fullName>
    </alternativeName>
    <alternativeName>
        <fullName evidence="6">rRNA (cytosine-N(4)-)-methyltransferase RsmH</fullName>
    </alternativeName>
</protein>
<comment type="caution">
    <text evidence="8">The sequence shown here is derived from an EMBL/GenBank/DDBJ whole genome shotgun (WGS) entry which is preliminary data.</text>
</comment>
<dbReference type="HAMAP" id="MF_01007">
    <property type="entry name" value="16SrRNA_methyltr_H"/>
    <property type="match status" value="1"/>
</dbReference>
<keyword evidence="9" id="KW-1185">Reference proteome</keyword>
<gene>
    <name evidence="6 8" type="primary">rsmH</name>
    <name evidence="8" type="ORF">ACFOWM_11070</name>
</gene>
<evidence type="ECO:0000256" key="7">
    <source>
        <dbReference type="SAM" id="MobiDB-lite"/>
    </source>
</evidence>
<evidence type="ECO:0000313" key="8">
    <source>
        <dbReference type="EMBL" id="MFC4263424.1"/>
    </source>
</evidence>
<dbReference type="Proteomes" id="UP001595907">
    <property type="component" value="Unassembled WGS sequence"/>
</dbReference>
<sequence>MAVTHNEATQNNTPVANAAYHIPVMLHEAVAALNIQPSGVYVDCTFGGGGHSMAILQQLNSSGRLIVFDQDEAAKKNIPAGENRIVFVPQNFRYLKRFLRLHKADKVDGILADLGVSSHQFDTAERGFSTRFDADLDMRMDSRQTITAASILNTFTEQQLHKMFEKYGEVTNAKTLAKTIVEQRIIKPFTTTNAFKQAISAIVKGNPNKYWAQVFQALRIQVNDEMLVLEEMLEQTKDVLASNGRLAVITFHSLEDRMVKNFMKTGYVHEQDDDDVFGRKAENVFTVITKKPMIPSATEQKLNSRSRSAKLRIAQKK</sequence>
<keyword evidence="3 6" id="KW-0489">Methyltransferase</keyword>
<dbReference type="InterPro" id="IPR029063">
    <property type="entry name" value="SAM-dependent_MTases_sf"/>
</dbReference>
<evidence type="ECO:0000256" key="5">
    <source>
        <dbReference type="ARBA" id="ARBA00022691"/>
    </source>
</evidence>
<dbReference type="GO" id="GO:0032259">
    <property type="term" value="P:methylation"/>
    <property type="evidence" value="ECO:0007669"/>
    <property type="project" value="UniProtKB-KW"/>
</dbReference>
<keyword evidence="2 6" id="KW-0698">rRNA processing</keyword>
<dbReference type="Gene3D" id="1.10.150.170">
    <property type="entry name" value="Putative methyltransferase TM0872, insert domain"/>
    <property type="match status" value="1"/>
</dbReference>
<feature type="compositionally biased region" description="Polar residues" evidence="7">
    <location>
        <begin position="297"/>
        <end position="306"/>
    </location>
</feature>
<evidence type="ECO:0000256" key="3">
    <source>
        <dbReference type="ARBA" id="ARBA00022603"/>
    </source>
</evidence>
<name>A0ABV8QTJ2_9BACT</name>
<feature type="compositionally biased region" description="Basic residues" evidence="7">
    <location>
        <begin position="307"/>
        <end position="317"/>
    </location>
</feature>
<dbReference type="InterPro" id="IPR023397">
    <property type="entry name" value="SAM-dep_MeTrfase_MraW_recog"/>
</dbReference>